<name>A0A3R9EFE8_9VIBR</name>
<reference evidence="2 3" key="1">
    <citation type="submission" date="2018-12" db="EMBL/GenBank/DDBJ databases">
        <title>Genomic taxonomy of the Vibrionaceae family.</title>
        <authorList>
            <person name="Gomez-Gil B."/>
            <person name="Enciso-Ibarra K."/>
        </authorList>
    </citation>
    <scope>NUCLEOTIDE SEQUENCE [LARGE SCALE GENOMIC DNA]</scope>
    <source>
        <strain evidence="2 3">CAIM 594</strain>
    </source>
</reference>
<dbReference type="RefSeq" id="WP_125322347.1">
    <property type="nucleotide sequence ID" value="NZ_AP024889.1"/>
</dbReference>
<sequence length="154" mass="17502">MNVLVETFEELGIDAKFDSTGKFSCILQSQESDPLLLVAYLDHDNRVLKLSVTTHNEVPNTIHSEFFSDFASKAMEPFRDGIGIGVLEGAKNITVYQSIKTTDIRKEFIVITLESLVKEAENWNKKLAHYPDEIPSKRTDSPLLKPQIRPFSRF</sequence>
<evidence type="ECO:0000313" key="4">
    <source>
        <dbReference type="Proteomes" id="UP000565719"/>
    </source>
</evidence>
<proteinExistence type="predicted"/>
<protein>
    <recommendedName>
        <fullName evidence="5">CesT family type III secretion system chaperone</fullName>
    </recommendedName>
</protein>
<dbReference type="AlphaFoldDB" id="A0A3R9EFE8"/>
<dbReference type="Proteomes" id="UP000565719">
    <property type="component" value="Unassembled WGS sequence"/>
</dbReference>
<dbReference type="Proteomes" id="UP000269041">
    <property type="component" value="Unassembled WGS sequence"/>
</dbReference>
<gene>
    <name evidence="2" type="ORF">EJA03_13935</name>
    <name evidence="1" type="ORF">F0225_08195</name>
</gene>
<dbReference type="EMBL" id="RSFA01000067">
    <property type="protein sequence ID" value="RSD30441.1"/>
    <property type="molecule type" value="Genomic_DNA"/>
</dbReference>
<evidence type="ECO:0000313" key="3">
    <source>
        <dbReference type="Proteomes" id="UP000269041"/>
    </source>
</evidence>
<evidence type="ECO:0000313" key="2">
    <source>
        <dbReference type="EMBL" id="RSD30441.1"/>
    </source>
</evidence>
<keyword evidence="3" id="KW-1185">Reference proteome</keyword>
<accession>A0A3R9EFE8</accession>
<evidence type="ECO:0000313" key="1">
    <source>
        <dbReference type="EMBL" id="NOH71313.1"/>
    </source>
</evidence>
<comment type="caution">
    <text evidence="2">The sequence shown here is derived from an EMBL/GenBank/DDBJ whole genome shotgun (WGS) entry which is preliminary data.</text>
</comment>
<evidence type="ECO:0008006" key="5">
    <source>
        <dbReference type="Google" id="ProtNLM"/>
    </source>
</evidence>
<dbReference type="EMBL" id="VTXC01000017">
    <property type="protein sequence ID" value="NOH71313.1"/>
    <property type="molecule type" value="Genomic_DNA"/>
</dbReference>
<reference evidence="1 4" key="2">
    <citation type="submission" date="2019-09" db="EMBL/GenBank/DDBJ databases">
        <title>Draft genome sequencing and comparative genomics of hatchery-associated Vibrios.</title>
        <authorList>
            <person name="Kehlet-Delgado H."/>
            <person name="Mueller R.S."/>
        </authorList>
    </citation>
    <scope>NUCLEOTIDE SEQUENCE [LARGE SCALE GENOMIC DNA]</scope>
    <source>
        <strain evidence="1 4">99-46-Y</strain>
    </source>
</reference>
<dbReference type="OrthoDB" id="5901637at2"/>
<organism evidence="2 3">
    <name type="scientific">Vibrio pectenicida</name>
    <dbReference type="NCBI Taxonomy" id="62763"/>
    <lineage>
        <taxon>Bacteria</taxon>
        <taxon>Pseudomonadati</taxon>
        <taxon>Pseudomonadota</taxon>
        <taxon>Gammaproteobacteria</taxon>
        <taxon>Vibrionales</taxon>
        <taxon>Vibrionaceae</taxon>
        <taxon>Vibrio</taxon>
    </lineage>
</organism>